<evidence type="ECO:0000256" key="1">
    <source>
        <dbReference type="ARBA" id="ARBA00004651"/>
    </source>
</evidence>
<dbReference type="Pfam" id="PF07681">
    <property type="entry name" value="DoxX"/>
    <property type="match status" value="1"/>
</dbReference>
<name>A0A9X1Y440_9PROT</name>
<proteinExistence type="inferred from homology"/>
<dbReference type="InterPro" id="IPR032808">
    <property type="entry name" value="DoxX"/>
</dbReference>
<comment type="subcellular location">
    <subcellularLocation>
        <location evidence="1">Cell membrane</location>
        <topology evidence="1">Multi-pass membrane protein</topology>
    </subcellularLocation>
</comment>
<dbReference type="InterPro" id="IPR051907">
    <property type="entry name" value="DoxX-like_oxidoreductase"/>
</dbReference>
<keyword evidence="4 7" id="KW-0812">Transmembrane</keyword>
<keyword evidence="5 7" id="KW-1133">Transmembrane helix</keyword>
<evidence type="ECO:0000256" key="5">
    <source>
        <dbReference type="ARBA" id="ARBA00022989"/>
    </source>
</evidence>
<evidence type="ECO:0000256" key="6">
    <source>
        <dbReference type="ARBA" id="ARBA00023136"/>
    </source>
</evidence>
<comment type="similarity">
    <text evidence="2">Belongs to the DoxX family.</text>
</comment>
<feature type="transmembrane region" description="Helical" evidence="7">
    <location>
        <begin position="47"/>
        <end position="67"/>
    </location>
</feature>
<evidence type="ECO:0000313" key="8">
    <source>
        <dbReference type="EMBL" id="MCK8782918.1"/>
    </source>
</evidence>
<dbReference type="PANTHER" id="PTHR33452:SF4">
    <property type="entry name" value="BLL4328 PROTEIN"/>
    <property type="match status" value="1"/>
</dbReference>
<evidence type="ECO:0000256" key="2">
    <source>
        <dbReference type="ARBA" id="ARBA00006679"/>
    </source>
</evidence>
<evidence type="ECO:0000256" key="4">
    <source>
        <dbReference type="ARBA" id="ARBA00022692"/>
    </source>
</evidence>
<dbReference type="RefSeq" id="WP_248665048.1">
    <property type="nucleotide sequence ID" value="NZ_JALPRX010000002.1"/>
</dbReference>
<keyword evidence="3" id="KW-1003">Cell membrane</keyword>
<dbReference type="AlphaFoldDB" id="A0A9X1Y440"/>
<reference evidence="8" key="1">
    <citation type="submission" date="2022-04" db="EMBL/GenBank/DDBJ databases">
        <title>Roseomonas acroporae sp. nov., isolated from coral Acropora digitifera.</title>
        <authorList>
            <person name="Sun H."/>
        </authorList>
    </citation>
    <scope>NUCLEOTIDE SEQUENCE</scope>
    <source>
        <strain evidence="8">NAR14</strain>
    </source>
</reference>
<dbReference type="GO" id="GO:0005886">
    <property type="term" value="C:plasma membrane"/>
    <property type="evidence" value="ECO:0007669"/>
    <property type="project" value="UniProtKB-SubCell"/>
</dbReference>
<gene>
    <name evidence="8" type="ORF">M0638_00800</name>
</gene>
<organism evidence="8 9">
    <name type="scientific">Roseomonas acroporae</name>
    <dbReference type="NCBI Taxonomy" id="2937791"/>
    <lineage>
        <taxon>Bacteria</taxon>
        <taxon>Pseudomonadati</taxon>
        <taxon>Pseudomonadota</taxon>
        <taxon>Alphaproteobacteria</taxon>
        <taxon>Acetobacterales</taxon>
        <taxon>Roseomonadaceae</taxon>
        <taxon>Roseomonas</taxon>
    </lineage>
</organism>
<evidence type="ECO:0000256" key="3">
    <source>
        <dbReference type="ARBA" id="ARBA00022475"/>
    </source>
</evidence>
<comment type="caution">
    <text evidence="8">The sequence shown here is derived from an EMBL/GenBank/DDBJ whole genome shotgun (WGS) entry which is preliminary data.</text>
</comment>
<protein>
    <submittedName>
        <fullName evidence="8">DoxX family protein</fullName>
    </submittedName>
</protein>
<feature type="transmembrane region" description="Helical" evidence="7">
    <location>
        <begin position="104"/>
        <end position="125"/>
    </location>
</feature>
<feature type="transmembrane region" description="Helical" evidence="7">
    <location>
        <begin position="10"/>
        <end position="27"/>
    </location>
</feature>
<keyword evidence="6 7" id="KW-0472">Membrane</keyword>
<evidence type="ECO:0000313" key="9">
    <source>
        <dbReference type="Proteomes" id="UP001139516"/>
    </source>
</evidence>
<sequence>MKTLSLADEWAPRILSLLRIVAALLFIEHGTQKLFGFPARAFPAPEMFSLLWFAAILEIVGGVLILIGLYTRPVAFILSGQMAVAYWTAHGPRSFFPALNGGDAAILFCFLFLYMAVVGGGSWSLDSKRARDRRL</sequence>
<keyword evidence="9" id="KW-1185">Reference proteome</keyword>
<dbReference type="PANTHER" id="PTHR33452">
    <property type="entry name" value="OXIDOREDUCTASE CATD-RELATED"/>
    <property type="match status" value="1"/>
</dbReference>
<dbReference type="Proteomes" id="UP001139516">
    <property type="component" value="Unassembled WGS sequence"/>
</dbReference>
<evidence type="ECO:0000256" key="7">
    <source>
        <dbReference type="SAM" id="Phobius"/>
    </source>
</evidence>
<dbReference type="EMBL" id="JALPRX010000002">
    <property type="protein sequence ID" value="MCK8782918.1"/>
    <property type="molecule type" value="Genomic_DNA"/>
</dbReference>
<accession>A0A9X1Y440</accession>